<protein>
    <recommendedName>
        <fullName evidence="9">Nuclear pore complex protein NUP35</fullName>
    </recommendedName>
    <alternativeName>
        <fullName evidence="9">Nucleoporin 35</fullName>
    </alternativeName>
</protein>
<keyword evidence="7 9" id="KW-0906">Nuclear pore complex</keyword>
<dbReference type="GO" id="GO:0017056">
    <property type="term" value="F:structural constituent of nuclear pore"/>
    <property type="evidence" value="ECO:0007669"/>
    <property type="project" value="InterPro"/>
</dbReference>
<evidence type="ECO:0000313" key="13">
    <source>
        <dbReference type="Proteomes" id="UP000824469"/>
    </source>
</evidence>
<evidence type="ECO:0000256" key="4">
    <source>
        <dbReference type="ARBA" id="ARBA00022816"/>
    </source>
</evidence>
<evidence type="ECO:0000256" key="2">
    <source>
        <dbReference type="ARBA" id="ARBA00009454"/>
    </source>
</evidence>
<dbReference type="GO" id="GO:0044615">
    <property type="term" value="C:nuclear pore nuclear basket"/>
    <property type="evidence" value="ECO:0007669"/>
    <property type="project" value="TreeGrafter"/>
</dbReference>
<feature type="region of interest" description="Disordered" evidence="10">
    <location>
        <begin position="29"/>
        <end position="164"/>
    </location>
</feature>
<evidence type="ECO:0000256" key="3">
    <source>
        <dbReference type="ARBA" id="ARBA00022448"/>
    </source>
</evidence>
<dbReference type="CDD" id="cd12441">
    <property type="entry name" value="RRM_Nup53_like"/>
    <property type="match status" value="1"/>
</dbReference>
<evidence type="ECO:0000313" key="12">
    <source>
        <dbReference type="EMBL" id="KAH9297129.1"/>
    </source>
</evidence>
<dbReference type="GO" id="GO:0003676">
    <property type="term" value="F:nucleic acid binding"/>
    <property type="evidence" value="ECO:0007669"/>
    <property type="project" value="InterPro"/>
</dbReference>
<evidence type="ECO:0000256" key="6">
    <source>
        <dbReference type="ARBA" id="ARBA00023010"/>
    </source>
</evidence>
<feature type="domain" description="RRM Nup35-type" evidence="11">
    <location>
        <begin position="164"/>
        <end position="245"/>
    </location>
</feature>
<dbReference type="GO" id="GO:0006607">
    <property type="term" value="P:NLS-bearing protein import into nucleus"/>
    <property type="evidence" value="ECO:0007669"/>
    <property type="project" value="TreeGrafter"/>
</dbReference>
<keyword evidence="6 9" id="KW-0811">Translocation</keyword>
<dbReference type="PROSITE" id="PS51472">
    <property type="entry name" value="RRM_NUP35"/>
    <property type="match status" value="1"/>
</dbReference>
<dbReference type="GO" id="GO:0031965">
    <property type="term" value="C:nuclear membrane"/>
    <property type="evidence" value="ECO:0007669"/>
    <property type="project" value="InterPro"/>
</dbReference>
<dbReference type="InterPro" id="IPR035979">
    <property type="entry name" value="RBD_domain_sf"/>
</dbReference>
<dbReference type="GO" id="GO:0006999">
    <property type="term" value="P:nuclear pore organization"/>
    <property type="evidence" value="ECO:0007669"/>
    <property type="project" value="TreeGrafter"/>
</dbReference>
<proteinExistence type="inferred from homology"/>
<evidence type="ECO:0000256" key="9">
    <source>
        <dbReference type="PIRNR" id="PIRNR038119"/>
    </source>
</evidence>
<comment type="similarity">
    <text evidence="2 9">Belongs to the Nup35 family.</text>
</comment>
<dbReference type="Gene3D" id="3.30.70.330">
    <property type="match status" value="1"/>
</dbReference>
<evidence type="ECO:0000256" key="5">
    <source>
        <dbReference type="ARBA" id="ARBA00022927"/>
    </source>
</evidence>
<evidence type="ECO:0000256" key="8">
    <source>
        <dbReference type="ARBA" id="ARBA00023242"/>
    </source>
</evidence>
<reference evidence="12 13" key="1">
    <citation type="journal article" date="2021" name="Nat. Plants">
        <title>The Taxus genome provides insights into paclitaxel biosynthesis.</title>
        <authorList>
            <person name="Xiong X."/>
            <person name="Gou J."/>
            <person name="Liao Q."/>
            <person name="Li Y."/>
            <person name="Zhou Q."/>
            <person name="Bi G."/>
            <person name="Li C."/>
            <person name="Du R."/>
            <person name="Wang X."/>
            <person name="Sun T."/>
            <person name="Guo L."/>
            <person name="Liang H."/>
            <person name="Lu P."/>
            <person name="Wu Y."/>
            <person name="Zhang Z."/>
            <person name="Ro D.K."/>
            <person name="Shang Y."/>
            <person name="Huang S."/>
            <person name="Yan J."/>
        </authorList>
    </citation>
    <scope>NUCLEOTIDE SEQUENCE [LARGE SCALE GENOMIC DNA]</scope>
    <source>
        <strain evidence="12">Ta-2019</strain>
    </source>
</reference>
<feature type="compositionally biased region" description="Low complexity" evidence="10">
    <location>
        <begin position="33"/>
        <end position="46"/>
    </location>
</feature>
<dbReference type="GO" id="GO:0044613">
    <property type="term" value="C:nuclear pore central transport channel"/>
    <property type="evidence" value="ECO:0007669"/>
    <property type="project" value="TreeGrafter"/>
</dbReference>
<dbReference type="PANTHER" id="PTHR21527:SF6">
    <property type="entry name" value="NUCLEOPORIN NUP35"/>
    <property type="match status" value="1"/>
</dbReference>
<sequence>MDWSSSIQRSSRKGSSRSRFYRDLASPVKIDFSSHPQQSSFSSSWPDGPPPPPILSLHEQVEDISPAPHDFKTPPPTTKTSSPFVSFRNNTPPGAVEAGPFGRGLSFQTPGDSNRRSPLFLEADKENESPENVNDSSRQESRGLLALPPLEDVKRPESESNGTADGHGWVTVFGFTPKNTNLVLREFEKCGTILKHVSGPEGANFVHILYQNPYDVQKALQKNGVQISSSLMIGVKPMDPLQRQAFTEKGKTAFMVLPPRSPGKVAASTSATKASSRPYYLQQPNEKGQRFSGAIASPSKSTISRIVDLVFGI</sequence>
<dbReference type="Pfam" id="PF05172">
    <property type="entry name" value="RRM_Nup35"/>
    <property type="match status" value="1"/>
</dbReference>
<dbReference type="InterPro" id="IPR007846">
    <property type="entry name" value="RRM_NUP35_dom"/>
</dbReference>
<dbReference type="PANTHER" id="PTHR21527">
    <property type="entry name" value="NUCLEOPORIN NUP35"/>
    <property type="match status" value="1"/>
</dbReference>
<feature type="region of interest" description="Disordered" evidence="10">
    <location>
        <begin position="1"/>
        <end position="20"/>
    </location>
</feature>
<dbReference type="EMBL" id="JAHRHJ020000010">
    <property type="protein sequence ID" value="KAH9297129.1"/>
    <property type="molecule type" value="Genomic_DNA"/>
</dbReference>
<evidence type="ECO:0000256" key="1">
    <source>
        <dbReference type="ARBA" id="ARBA00004567"/>
    </source>
</evidence>
<evidence type="ECO:0000256" key="7">
    <source>
        <dbReference type="ARBA" id="ARBA00023132"/>
    </source>
</evidence>
<dbReference type="FunFam" id="3.30.70.330:FF:000095">
    <property type="entry name" value="Putative Nucleoporin NUP53"/>
    <property type="match status" value="1"/>
</dbReference>
<keyword evidence="8 9" id="KW-0539">Nucleus</keyword>
<accession>A0AA38F929</accession>
<organism evidence="12 13">
    <name type="scientific">Taxus chinensis</name>
    <name type="common">Chinese yew</name>
    <name type="synonym">Taxus wallichiana var. chinensis</name>
    <dbReference type="NCBI Taxonomy" id="29808"/>
    <lineage>
        <taxon>Eukaryota</taxon>
        <taxon>Viridiplantae</taxon>
        <taxon>Streptophyta</taxon>
        <taxon>Embryophyta</taxon>
        <taxon>Tracheophyta</taxon>
        <taxon>Spermatophyta</taxon>
        <taxon>Pinopsida</taxon>
        <taxon>Pinidae</taxon>
        <taxon>Conifers II</taxon>
        <taxon>Cupressales</taxon>
        <taxon>Taxaceae</taxon>
        <taxon>Taxus</taxon>
    </lineage>
</organism>
<gene>
    <name evidence="12" type="ORF">KI387_028811</name>
</gene>
<dbReference type="SUPFAM" id="SSF54928">
    <property type="entry name" value="RNA-binding domain, RBD"/>
    <property type="match status" value="1"/>
</dbReference>
<keyword evidence="4 9" id="KW-0509">mRNA transport</keyword>
<dbReference type="GO" id="GO:0051028">
    <property type="term" value="P:mRNA transport"/>
    <property type="evidence" value="ECO:0007669"/>
    <property type="project" value="UniProtKB-UniRule"/>
</dbReference>
<comment type="subcellular location">
    <subcellularLocation>
        <location evidence="1 9">Nucleus</location>
        <location evidence="1 9">Nuclear pore complex</location>
    </subcellularLocation>
</comment>
<evidence type="ECO:0000259" key="11">
    <source>
        <dbReference type="PROSITE" id="PS51472"/>
    </source>
</evidence>
<keyword evidence="13" id="KW-1185">Reference proteome</keyword>
<evidence type="ECO:0000256" key="10">
    <source>
        <dbReference type="SAM" id="MobiDB-lite"/>
    </source>
</evidence>
<dbReference type="AlphaFoldDB" id="A0AA38F929"/>
<dbReference type="PIRSF" id="PIRSF038119">
    <property type="entry name" value="Nucleoporin_NUP53"/>
    <property type="match status" value="1"/>
</dbReference>
<dbReference type="GO" id="GO:0005543">
    <property type="term" value="F:phospholipid binding"/>
    <property type="evidence" value="ECO:0007669"/>
    <property type="project" value="TreeGrafter"/>
</dbReference>
<name>A0AA38F929_TAXCH</name>
<dbReference type="Proteomes" id="UP000824469">
    <property type="component" value="Unassembled WGS sequence"/>
</dbReference>
<keyword evidence="3 9" id="KW-0813">Transport</keyword>
<keyword evidence="5 9" id="KW-0653">Protein transport</keyword>
<comment type="caution">
    <text evidence="12">The sequence shown here is derived from an EMBL/GenBank/DDBJ whole genome shotgun (WGS) entry which is preliminary data.</text>
</comment>
<dbReference type="InterPro" id="IPR012677">
    <property type="entry name" value="Nucleotide-bd_a/b_plait_sf"/>
</dbReference>
<dbReference type="InterPro" id="IPR017389">
    <property type="entry name" value="Nucleoporin_NUP53"/>
</dbReference>